<protein>
    <submittedName>
        <fullName evidence="2">DsbA family oxidoreductase</fullName>
    </submittedName>
</protein>
<dbReference type="InterPro" id="IPR001853">
    <property type="entry name" value="DSBA-like_thioredoxin_dom"/>
</dbReference>
<accession>A0ABU5XLX7</accession>
<dbReference type="RefSeq" id="WP_225403815.1">
    <property type="nucleotide sequence ID" value="NZ_JAYJJR010000015.1"/>
</dbReference>
<evidence type="ECO:0000313" key="2">
    <source>
        <dbReference type="EMBL" id="MEB3023272.1"/>
    </source>
</evidence>
<dbReference type="EMBL" id="JAYJJR010000015">
    <property type="protein sequence ID" value="MEB3023272.1"/>
    <property type="molecule type" value="Genomic_DNA"/>
</dbReference>
<evidence type="ECO:0000313" key="3">
    <source>
        <dbReference type="Proteomes" id="UP001299596"/>
    </source>
</evidence>
<gene>
    <name evidence="2" type="ORF">K6T79_19695</name>
</gene>
<evidence type="ECO:0000259" key="1">
    <source>
        <dbReference type="Pfam" id="PF01323"/>
    </source>
</evidence>
<dbReference type="Gene3D" id="3.40.30.10">
    <property type="entry name" value="Glutaredoxin"/>
    <property type="match status" value="1"/>
</dbReference>
<dbReference type="InterPro" id="IPR036249">
    <property type="entry name" value="Thioredoxin-like_sf"/>
</dbReference>
<proteinExistence type="predicted"/>
<dbReference type="CDD" id="cd03024">
    <property type="entry name" value="DsbA_FrnE"/>
    <property type="match status" value="1"/>
</dbReference>
<dbReference type="PANTHER" id="PTHR13887">
    <property type="entry name" value="GLUTATHIONE S-TRANSFERASE KAPPA"/>
    <property type="match status" value="1"/>
</dbReference>
<organism evidence="2 3">
    <name type="scientific">[Mycobacterium] crassicus</name>
    <dbReference type="NCBI Taxonomy" id="2872309"/>
    <lineage>
        <taxon>Bacteria</taxon>
        <taxon>Bacillati</taxon>
        <taxon>Actinomycetota</taxon>
        <taxon>Actinomycetes</taxon>
        <taxon>Mycobacteriales</taxon>
        <taxon>Mycobacteriaceae</taxon>
        <taxon>Mycolicibacter</taxon>
    </lineage>
</organism>
<comment type="caution">
    <text evidence="2">The sequence shown here is derived from an EMBL/GenBank/DDBJ whole genome shotgun (WGS) entry which is preliminary data.</text>
</comment>
<feature type="domain" description="DSBA-like thioredoxin" evidence="1">
    <location>
        <begin position="3"/>
        <end position="202"/>
    </location>
</feature>
<reference evidence="2 3" key="1">
    <citation type="submission" date="2023-12" db="EMBL/GenBank/DDBJ databases">
        <title>Description of new species of Mycobacterium terrae complex isolated from sewage at the Sao Paulo Zoological Park Foundation in Brazil.</title>
        <authorList>
            <person name="Romagnoli C.L."/>
            <person name="Conceicao E.C."/>
            <person name="Machado E."/>
            <person name="Barreto L.B.P.F."/>
            <person name="Sharma A."/>
            <person name="Silva N.M."/>
            <person name="Marques L.E."/>
            <person name="Juliana M.A."/>
            <person name="Lourenco M.C.S."/>
            <person name="Digiampietri L.A."/>
            <person name="Suffys P.N."/>
            <person name="Viana-Niero C."/>
        </authorList>
    </citation>
    <scope>NUCLEOTIDE SEQUENCE [LARGE SCALE GENOMIC DNA]</scope>
    <source>
        <strain evidence="2 3">MYC098</strain>
    </source>
</reference>
<sequence length="211" mass="22322">MRIQIWSDVVCPYCYIGKRRLEAALAETGIAADIQWCSFELDPQAPPLLDRPLAEAMAAKYGFSQDRARTFLDGQCQSAAAVGLSFDYANIKRGNTFNAHRLIHLGASQGLADSVKERFLRAYFTEGAAIGDRDVLAGLAVEAGLDAGAVAAVLAGDAYAAQVRADERRAGELGIHAVPHFLINERTAISGAAEVATFAAALRAEAATGPA</sequence>
<name>A0ABU5XLX7_9MYCO</name>
<dbReference type="SUPFAM" id="SSF52833">
    <property type="entry name" value="Thioredoxin-like"/>
    <property type="match status" value="1"/>
</dbReference>
<keyword evidence="3" id="KW-1185">Reference proteome</keyword>
<dbReference type="Proteomes" id="UP001299596">
    <property type="component" value="Unassembled WGS sequence"/>
</dbReference>
<dbReference type="PANTHER" id="PTHR13887:SF41">
    <property type="entry name" value="THIOREDOXIN SUPERFAMILY PROTEIN"/>
    <property type="match status" value="1"/>
</dbReference>
<dbReference type="Pfam" id="PF01323">
    <property type="entry name" value="DSBA"/>
    <property type="match status" value="1"/>
</dbReference>